<evidence type="ECO:0000313" key="2">
    <source>
        <dbReference type="EMBL" id="EFW22946.1"/>
    </source>
</evidence>
<gene>
    <name evidence="2" type="ORF">CPSG_00845</name>
</gene>
<organism evidence="3">
    <name type="scientific">Coccidioides posadasii (strain RMSCC 757 / Silveira)</name>
    <name type="common">Valley fever fungus</name>
    <dbReference type="NCBI Taxonomy" id="443226"/>
    <lineage>
        <taxon>Eukaryota</taxon>
        <taxon>Fungi</taxon>
        <taxon>Dikarya</taxon>
        <taxon>Ascomycota</taxon>
        <taxon>Pezizomycotina</taxon>
        <taxon>Eurotiomycetes</taxon>
        <taxon>Eurotiomycetidae</taxon>
        <taxon>Onygenales</taxon>
        <taxon>Onygenaceae</taxon>
        <taxon>Coccidioides</taxon>
    </lineage>
</organism>
<sequence>MRRSERHMYRKTRVQTPQQPRSQSQVKQHRKGVMWRAQRPVGWYQTAVRRLRGRRIKTGEGRIKRHHPCKGGKERGGQCTRAREAGRGREKEKRKRRECMVVARARDGSL</sequence>
<evidence type="ECO:0000313" key="3">
    <source>
        <dbReference type="Proteomes" id="UP000002497"/>
    </source>
</evidence>
<protein>
    <submittedName>
        <fullName evidence="2">Predicted protein</fullName>
    </submittedName>
</protein>
<keyword evidence="3" id="KW-1185">Reference proteome</keyword>
<reference evidence="3" key="2">
    <citation type="submission" date="2010-03" db="EMBL/GenBank/DDBJ databases">
        <title>The genome sequence of Coccidioides posadasii strain Silveira.</title>
        <authorList>
            <consortium name="The Broad Institute Genome Sequencing Center for Infectious Disease"/>
            <person name="Neafsey D."/>
            <person name="Orbach M."/>
            <person name="Henn M.R."/>
            <person name="Cole G.T."/>
            <person name="Galgiani J."/>
            <person name="Gardner M.J."/>
            <person name="Kirkland T.N."/>
            <person name="Taylor J.W."/>
            <person name="Young S.K."/>
            <person name="Zeng Q."/>
            <person name="Koehrsen M."/>
            <person name="Alvarado L."/>
            <person name="Berlin A."/>
            <person name="Borenstein D."/>
            <person name="Chapman S.B."/>
            <person name="Chen Z."/>
            <person name="Engels R."/>
            <person name="Freedman E."/>
            <person name="Gellesch M."/>
            <person name="Goldberg J."/>
            <person name="Griggs A."/>
            <person name="Gujja S."/>
            <person name="Heilman E."/>
            <person name="Heiman D."/>
            <person name="Howarth C."/>
            <person name="Jen D."/>
            <person name="Larson L."/>
            <person name="Mehta T."/>
            <person name="Neiman D."/>
            <person name="Park D."/>
            <person name="Pearson M."/>
            <person name="Richards J."/>
            <person name="Roberts A."/>
            <person name="Saif S."/>
            <person name="Shea T."/>
            <person name="Shenoy N."/>
            <person name="Sisk P."/>
            <person name="Stolte C."/>
            <person name="Sykes S."/>
            <person name="Walk T."/>
            <person name="White J."/>
            <person name="Yandava C."/>
            <person name="Haas B."/>
            <person name="Nusbaum C."/>
            <person name="Birren B."/>
        </authorList>
    </citation>
    <scope>NUCLEOTIDE SEQUENCE [LARGE SCALE GENOMIC DNA]</scope>
    <source>
        <strain evidence="3">RMSCC 757 / Silveira</strain>
    </source>
</reference>
<feature type="region of interest" description="Disordered" evidence="1">
    <location>
        <begin position="59"/>
        <end position="97"/>
    </location>
</feature>
<accession>E9CTF4</accession>
<feature type="region of interest" description="Disordered" evidence="1">
    <location>
        <begin position="1"/>
        <end position="34"/>
    </location>
</feature>
<reference evidence="3" key="1">
    <citation type="journal article" date="2010" name="Genome Res.">
        <title>Population genomic sequencing of Coccidioides fungi reveals recent hybridization and transposon control.</title>
        <authorList>
            <person name="Neafsey D.E."/>
            <person name="Barker B.M."/>
            <person name="Sharpton T.J."/>
            <person name="Stajich J.E."/>
            <person name="Park D.J."/>
            <person name="Whiston E."/>
            <person name="Hung C.-Y."/>
            <person name="McMahan C."/>
            <person name="White J."/>
            <person name="Sykes S."/>
            <person name="Heiman D."/>
            <person name="Young S."/>
            <person name="Zeng Q."/>
            <person name="Abouelleil A."/>
            <person name="Aftuck L."/>
            <person name="Bessette D."/>
            <person name="Brown A."/>
            <person name="FitzGerald M."/>
            <person name="Lui A."/>
            <person name="Macdonald J.P."/>
            <person name="Priest M."/>
            <person name="Orbach M.J."/>
            <person name="Galgiani J.N."/>
            <person name="Kirkland T.N."/>
            <person name="Cole G.T."/>
            <person name="Birren B.W."/>
            <person name="Henn M.R."/>
            <person name="Taylor J.W."/>
            <person name="Rounsley S.D."/>
        </authorList>
    </citation>
    <scope>NUCLEOTIDE SEQUENCE [LARGE SCALE GENOMIC DNA]</scope>
    <source>
        <strain evidence="3">RMSCC 757 / Silveira</strain>
    </source>
</reference>
<feature type="compositionally biased region" description="Basic and acidic residues" evidence="1">
    <location>
        <begin position="71"/>
        <end position="91"/>
    </location>
</feature>
<feature type="compositionally biased region" description="Basic residues" evidence="1">
    <location>
        <begin position="1"/>
        <end position="13"/>
    </location>
</feature>
<dbReference type="Proteomes" id="UP000002497">
    <property type="component" value="Unassembled WGS sequence"/>
</dbReference>
<name>E9CTF4_COCPS</name>
<feature type="compositionally biased region" description="Polar residues" evidence="1">
    <location>
        <begin position="14"/>
        <end position="26"/>
    </location>
</feature>
<dbReference type="EMBL" id="GL636486">
    <property type="protein sequence ID" value="EFW22946.1"/>
    <property type="molecule type" value="Genomic_DNA"/>
</dbReference>
<dbReference type="OMA" id="QCTRARE"/>
<dbReference type="AlphaFoldDB" id="E9CTF4"/>
<dbReference type="HOGENOM" id="CLU_2170826_0_0_1"/>
<dbReference type="VEuPathDB" id="FungiDB:CPSG_00845"/>
<evidence type="ECO:0000256" key="1">
    <source>
        <dbReference type="SAM" id="MobiDB-lite"/>
    </source>
</evidence>
<proteinExistence type="predicted"/>